<evidence type="ECO:0000259" key="7">
    <source>
        <dbReference type="PROSITE" id="PS50110"/>
    </source>
</evidence>
<feature type="domain" description="Response regulatory" evidence="7">
    <location>
        <begin position="468"/>
        <end position="587"/>
    </location>
</feature>
<keyword evidence="4" id="KW-0902">Two-component regulatory system</keyword>
<dbReference type="CDD" id="cd00082">
    <property type="entry name" value="HisKA"/>
    <property type="match status" value="1"/>
</dbReference>
<sequence length="591" mass="63507">MISILRDQARAPRAIIALCIAVALVFAINAGQTAQHERKIRSINSATTLSWKMSELIFETQRLSEALADNLRGSVEAEEITLRLDLLWSRLIVAEESEAGQLPGLNLILADYRAFLERLDVEIAGTSGRMTRESMPEVRIALADFAQRLRVQWVDRFAGRHAAGPGSELKGVPERGAATDAVVGGLILLLFAYVIAELVLSARDQRRERKLREQAAQSSAAKTRFLANVSHEIRTPLNGILGMASELSEGSLAPEQRDCVAVIEASGEILLATLNDVLDLSKIEAGEMLIADVPFDLRNEVAATRALFAASAREKGLELLLDIDPNVPSDIMGDPQRLRQVLHNLLSNAIKFTDQGAVAITARETEGGQLRIDVTDSGCGLSESAREVIFKPFSQIDDGTTRKQGGTGLGLAISRQLCEGMGGSLDVTSVPGQGAIFSVLLPLRRAADSARPEAPVRAGDRDGLAGLRVLVVDDNATNRALLGRFLAPAGCDTMFAVSGRDAVRQAGARSFDVILMDIQMPDFDGVTATRHIRWAEAAASRTPSRIVAVTANAMVHQRAEYLSAGMDDVLVKPVRKAELYASMQGPPAAAA</sequence>
<evidence type="ECO:0000256" key="4">
    <source>
        <dbReference type="ARBA" id="ARBA00023012"/>
    </source>
</evidence>
<name>A0ABW3ZND6_9RHOB</name>
<dbReference type="Gene3D" id="3.30.565.10">
    <property type="entry name" value="Histidine kinase-like ATPase, C-terminal domain"/>
    <property type="match status" value="1"/>
</dbReference>
<dbReference type="EC" id="2.7.13.3" evidence="2"/>
<evidence type="ECO:0000259" key="6">
    <source>
        <dbReference type="PROSITE" id="PS50109"/>
    </source>
</evidence>
<comment type="caution">
    <text evidence="8">The sequence shown here is derived from an EMBL/GenBank/DDBJ whole genome shotgun (WGS) entry which is preliminary data.</text>
</comment>
<protein>
    <recommendedName>
        <fullName evidence="2">histidine kinase</fullName>
        <ecNumber evidence="2">2.7.13.3</ecNumber>
    </recommendedName>
</protein>
<dbReference type="Gene3D" id="3.40.50.2300">
    <property type="match status" value="1"/>
</dbReference>
<evidence type="ECO:0000313" key="8">
    <source>
        <dbReference type="EMBL" id="MFD1344327.1"/>
    </source>
</evidence>
<feature type="domain" description="Histidine kinase" evidence="6">
    <location>
        <begin position="228"/>
        <end position="445"/>
    </location>
</feature>
<dbReference type="InterPro" id="IPR001789">
    <property type="entry name" value="Sig_transdc_resp-reg_receiver"/>
</dbReference>
<dbReference type="CDD" id="cd17546">
    <property type="entry name" value="REC_hyHK_CKI1_RcsC-like"/>
    <property type="match status" value="1"/>
</dbReference>
<gene>
    <name evidence="8" type="ORF">ACFQ4E_17995</name>
</gene>
<dbReference type="InterPro" id="IPR005467">
    <property type="entry name" value="His_kinase_dom"/>
</dbReference>
<evidence type="ECO:0000256" key="2">
    <source>
        <dbReference type="ARBA" id="ARBA00012438"/>
    </source>
</evidence>
<organism evidence="8 9">
    <name type="scientific">Litorisediminicola beolgyonensis</name>
    <dbReference type="NCBI Taxonomy" id="1173614"/>
    <lineage>
        <taxon>Bacteria</taxon>
        <taxon>Pseudomonadati</taxon>
        <taxon>Pseudomonadota</taxon>
        <taxon>Alphaproteobacteria</taxon>
        <taxon>Rhodobacterales</taxon>
        <taxon>Paracoccaceae</taxon>
        <taxon>Litorisediminicola</taxon>
    </lineage>
</organism>
<dbReference type="Pfam" id="PF00512">
    <property type="entry name" value="HisKA"/>
    <property type="match status" value="1"/>
</dbReference>
<reference evidence="9" key="1">
    <citation type="journal article" date="2019" name="Int. J. Syst. Evol. Microbiol.">
        <title>The Global Catalogue of Microorganisms (GCM) 10K type strain sequencing project: providing services to taxonomists for standard genome sequencing and annotation.</title>
        <authorList>
            <consortium name="The Broad Institute Genomics Platform"/>
            <consortium name="The Broad Institute Genome Sequencing Center for Infectious Disease"/>
            <person name="Wu L."/>
            <person name="Ma J."/>
        </authorList>
    </citation>
    <scope>NUCLEOTIDE SEQUENCE [LARGE SCALE GENOMIC DNA]</scope>
    <source>
        <strain evidence="9">CCUG 62953</strain>
    </source>
</reference>
<dbReference type="InterPro" id="IPR003661">
    <property type="entry name" value="HisK_dim/P_dom"/>
</dbReference>
<proteinExistence type="predicted"/>
<dbReference type="PROSITE" id="PS50109">
    <property type="entry name" value="HIS_KIN"/>
    <property type="match status" value="1"/>
</dbReference>
<dbReference type="SMART" id="SM00387">
    <property type="entry name" value="HATPase_c"/>
    <property type="match status" value="1"/>
</dbReference>
<keyword evidence="8" id="KW-0547">Nucleotide-binding</keyword>
<dbReference type="InterPro" id="IPR036890">
    <property type="entry name" value="HATPase_C_sf"/>
</dbReference>
<dbReference type="Proteomes" id="UP001597135">
    <property type="component" value="Unassembled WGS sequence"/>
</dbReference>
<evidence type="ECO:0000313" key="9">
    <source>
        <dbReference type="Proteomes" id="UP001597135"/>
    </source>
</evidence>
<dbReference type="InterPro" id="IPR036097">
    <property type="entry name" value="HisK_dim/P_sf"/>
</dbReference>
<dbReference type="Pfam" id="PF02518">
    <property type="entry name" value="HATPase_c"/>
    <property type="match status" value="1"/>
</dbReference>
<dbReference type="PROSITE" id="PS50110">
    <property type="entry name" value="RESPONSE_REGULATORY"/>
    <property type="match status" value="1"/>
</dbReference>
<dbReference type="CDD" id="cd16922">
    <property type="entry name" value="HATPase_EvgS-ArcB-TorS-like"/>
    <property type="match status" value="1"/>
</dbReference>
<comment type="catalytic activity">
    <reaction evidence="1">
        <text>ATP + protein L-histidine = ADP + protein N-phospho-L-histidine.</text>
        <dbReference type="EC" id="2.7.13.3"/>
    </reaction>
</comment>
<dbReference type="SUPFAM" id="SSF55874">
    <property type="entry name" value="ATPase domain of HSP90 chaperone/DNA topoisomerase II/histidine kinase"/>
    <property type="match status" value="1"/>
</dbReference>
<dbReference type="InterPro" id="IPR011006">
    <property type="entry name" value="CheY-like_superfamily"/>
</dbReference>
<dbReference type="EMBL" id="JBHTMU010000045">
    <property type="protein sequence ID" value="MFD1344327.1"/>
    <property type="molecule type" value="Genomic_DNA"/>
</dbReference>
<evidence type="ECO:0000256" key="3">
    <source>
        <dbReference type="ARBA" id="ARBA00022553"/>
    </source>
</evidence>
<dbReference type="Gene3D" id="1.10.287.130">
    <property type="match status" value="1"/>
</dbReference>
<dbReference type="GO" id="GO:0005524">
    <property type="term" value="F:ATP binding"/>
    <property type="evidence" value="ECO:0007669"/>
    <property type="project" value="UniProtKB-KW"/>
</dbReference>
<dbReference type="InterPro" id="IPR004358">
    <property type="entry name" value="Sig_transdc_His_kin-like_C"/>
</dbReference>
<dbReference type="RefSeq" id="WP_386805910.1">
    <property type="nucleotide sequence ID" value="NZ_JBHTMU010000045.1"/>
</dbReference>
<dbReference type="InterPro" id="IPR003594">
    <property type="entry name" value="HATPase_dom"/>
</dbReference>
<keyword evidence="9" id="KW-1185">Reference proteome</keyword>
<dbReference type="Pfam" id="PF00072">
    <property type="entry name" value="Response_reg"/>
    <property type="match status" value="1"/>
</dbReference>
<accession>A0ABW3ZND6</accession>
<evidence type="ECO:0000256" key="5">
    <source>
        <dbReference type="PROSITE-ProRule" id="PRU00169"/>
    </source>
</evidence>
<keyword evidence="3 5" id="KW-0597">Phosphoprotein</keyword>
<keyword evidence="8" id="KW-0067">ATP-binding</keyword>
<dbReference type="SMART" id="SM00448">
    <property type="entry name" value="REC"/>
    <property type="match status" value="1"/>
</dbReference>
<dbReference type="SMART" id="SM00388">
    <property type="entry name" value="HisKA"/>
    <property type="match status" value="1"/>
</dbReference>
<dbReference type="PANTHER" id="PTHR45339:SF1">
    <property type="entry name" value="HYBRID SIGNAL TRANSDUCTION HISTIDINE KINASE J"/>
    <property type="match status" value="1"/>
</dbReference>
<dbReference type="PRINTS" id="PR00344">
    <property type="entry name" value="BCTRLSENSOR"/>
</dbReference>
<dbReference type="SUPFAM" id="SSF52172">
    <property type="entry name" value="CheY-like"/>
    <property type="match status" value="1"/>
</dbReference>
<dbReference type="PANTHER" id="PTHR45339">
    <property type="entry name" value="HYBRID SIGNAL TRANSDUCTION HISTIDINE KINASE J"/>
    <property type="match status" value="1"/>
</dbReference>
<evidence type="ECO:0000256" key="1">
    <source>
        <dbReference type="ARBA" id="ARBA00000085"/>
    </source>
</evidence>
<dbReference type="SUPFAM" id="SSF47384">
    <property type="entry name" value="Homodimeric domain of signal transducing histidine kinase"/>
    <property type="match status" value="1"/>
</dbReference>
<feature type="modified residue" description="4-aspartylphosphate" evidence="5">
    <location>
        <position position="517"/>
    </location>
</feature>